<dbReference type="AlphaFoldDB" id="A0A0R1Y2G0"/>
<dbReference type="PANTHER" id="PTHR40660">
    <property type="entry name" value="5'-PHOSPHATE OXIDASE PUTATIVE DOMAIN-CONTAINING PROTEIN-RELATED"/>
    <property type="match status" value="1"/>
</dbReference>
<dbReference type="InterPro" id="IPR011576">
    <property type="entry name" value="Pyridox_Oxase_N"/>
</dbReference>
<evidence type="ECO:0000313" key="3">
    <source>
        <dbReference type="Proteomes" id="UP000051236"/>
    </source>
</evidence>
<dbReference type="STRING" id="1423734.FC83_GL002757"/>
<dbReference type="PANTHER" id="PTHR40660:SF1">
    <property type="entry name" value="5'-PHOSPHATE OXIDASE PUTATIVE DOMAIN-CONTAINING PROTEIN-RELATED"/>
    <property type="match status" value="1"/>
</dbReference>
<proteinExistence type="predicted"/>
<name>A0A0R1Y2G0_9LACO</name>
<dbReference type="Pfam" id="PF01243">
    <property type="entry name" value="PNPOx_N"/>
    <property type="match status" value="1"/>
</dbReference>
<gene>
    <name evidence="2" type="ORF">FC83_GL002757</name>
</gene>
<dbReference type="InterPro" id="IPR012349">
    <property type="entry name" value="Split_barrel_FMN-bd"/>
</dbReference>
<comment type="caution">
    <text evidence="2">The sequence shown here is derived from an EMBL/GenBank/DDBJ whole genome shotgun (WGS) entry which is preliminary data.</text>
</comment>
<dbReference type="PATRIC" id="fig|1423734.3.peg.2802"/>
<evidence type="ECO:0000259" key="1">
    <source>
        <dbReference type="Pfam" id="PF01243"/>
    </source>
</evidence>
<dbReference type="SUPFAM" id="SSF50475">
    <property type="entry name" value="FMN-binding split barrel"/>
    <property type="match status" value="1"/>
</dbReference>
<feature type="domain" description="Pyridoxamine 5'-phosphate oxidase N-terminal" evidence="1">
    <location>
        <begin position="6"/>
        <end position="121"/>
    </location>
</feature>
<keyword evidence="3" id="KW-1185">Reference proteome</keyword>
<evidence type="ECO:0000313" key="2">
    <source>
        <dbReference type="EMBL" id="KRM33507.1"/>
    </source>
</evidence>
<sequence>MNMKKLTDEMKEMIQTQLPFLATTSASGLPQVGPKGSIHVLDDEHLIYFEHTFRHAYENLTNNQHAAVAVADRPNQKGFRFEGTAHIHEKDDYANEILGKTKIFDRFPRAAVVVIDIERIFRLDNNLEAGTEIL</sequence>
<organism evidence="2 3">
    <name type="scientific">Agrilactobacillus composti DSM 18527 = JCM 14202</name>
    <dbReference type="NCBI Taxonomy" id="1423734"/>
    <lineage>
        <taxon>Bacteria</taxon>
        <taxon>Bacillati</taxon>
        <taxon>Bacillota</taxon>
        <taxon>Bacilli</taxon>
        <taxon>Lactobacillales</taxon>
        <taxon>Lactobacillaceae</taxon>
        <taxon>Agrilactobacillus</taxon>
    </lineage>
</organism>
<accession>A0A0R1Y2G0</accession>
<dbReference type="eggNOG" id="COG3576">
    <property type="taxonomic scope" value="Bacteria"/>
</dbReference>
<protein>
    <submittedName>
        <fullName evidence="2">Pyridoxine 5-phosphate oxidase V related favin-nucleotide-binding protein</fullName>
    </submittedName>
</protein>
<reference evidence="2 3" key="1">
    <citation type="journal article" date="2015" name="Genome Announc.">
        <title>Expanding the biotechnology potential of lactobacilli through comparative genomics of 213 strains and associated genera.</title>
        <authorList>
            <person name="Sun Z."/>
            <person name="Harris H.M."/>
            <person name="McCann A."/>
            <person name="Guo C."/>
            <person name="Argimon S."/>
            <person name="Zhang W."/>
            <person name="Yang X."/>
            <person name="Jeffery I.B."/>
            <person name="Cooney J.C."/>
            <person name="Kagawa T.F."/>
            <person name="Liu W."/>
            <person name="Song Y."/>
            <person name="Salvetti E."/>
            <person name="Wrobel A."/>
            <person name="Rasinkangas P."/>
            <person name="Parkhill J."/>
            <person name="Rea M.C."/>
            <person name="O'Sullivan O."/>
            <person name="Ritari J."/>
            <person name="Douillard F.P."/>
            <person name="Paul Ross R."/>
            <person name="Yang R."/>
            <person name="Briner A.E."/>
            <person name="Felis G.E."/>
            <person name="de Vos W.M."/>
            <person name="Barrangou R."/>
            <person name="Klaenhammer T.R."/>
            <person name="Caufield P.W."/>
            <person name="Cui Y."/>
            <person name="Zhang H."/>
            <person name="O'Toole P.W."/>
        </authorList>
    </citation>
    <scope>NUCLEOTIDE SEQUENCE [LARGE SCALE GENOMIC DNA]</scope>
    <source>
        <strain evidence="2 3">DSM 18527</strain>
    </source>
</reference>
<dbReference type="EMBL" id="AZGA01000049">
    <property type="protein sequence ID" value="KRM33507.1"/>
    <property type="molecule type" value="Genomic_DNA"/>
</dbReference>
<dbReference type="Gene3D" id="2.30.110.10">
    <property type="entry name" value="Electron Transport, Fmn-binding Protein, Chain A"/>
    <property type="match status" value="1"/>
</dbReference>
<dbReference type="Proteomes" id="UP000051236">
    <property type="component" value="Unassembled WGS sequence"/>
</dbReference>